<keyword evidence="2 3" id="KW-0040">ANK repeat</keyword>
<dbReference type="PROSITE" id="PS50088">
    <property type="entry name" value="ANK_REPEAT"/>
    <property type="match status" value="1"/>
</dbReference>
<dbReference type="SUPFAM" id="SSF48403">
    <property type="entry name" value="Ankyrin repeat"/>
    <property type="match status" value="1"/>
</dbReference>
<evidence type="ECO:0000256" key="2">
    <source>
        <dbReference type="ARBA" id="ARBA00023043"/>
    </source>
</evidence>
<evidence type="ECO:0000256" key="3">
    <source>
        <dbReference type="PROSITE-ProRule" id="PRU00023"/>
    </source>
</evidence>
<dbReference type="AlphaFoldDB" id="A0A5C3Q9Q1"/>
<organism evidence="4 5">
    <name type="scientific">Pterulicium gracile</name>
    <dbReference type="NCBI Taxonomy" id="1884261"/>
    <lineage>
        <taxon>Eukaryota</taxon>
        <taxon>Fungi</taxon>
        <taxon>Dikarya</taxon>
        <taxon>Basidiomycota</taxon>
        <taxon>Agaricomycotina</taxon>
        <taxon>Agaricomycetes</taxon>
        <taxon>Agaricomycetidae</taxon>
        <taxon>Agaricales</taxon>
        <taxon>Pleurotineae</taxon>
        <taxon>Pterulaceae</taxon>
        <taxon>Pterulicium</taxon>
    </lineage>
</organism>
<name>A0A5C3Q9Q1_9AGAR</name>
<sequence length="52" mass="5304">LVQNGAAVDAANSEGRTSLIVASQEGYHAIASFLLVRGASPNVCDSDGWTAL</sequence>
<dbReference type="PANTHER" id="PTHR24171">
    <property type="entry name" value="ANKYRIN REPEAT DOMAIN-CONTAINING PROTEIN 39-RELATED"/>
    <property type="match status" value="1"/>
</dbReference>
<dbReference type="PANTHER" id="PTHR24171:SF9">
    <property type="entry name" value="ANKYRIN REPEAT DOMAIN-CONTAINING PROTEIN 39"/>
    <property type="match status" value="1"/>
</dbReference>
<proteinExistence type="predicted"/>
<dbReference type="OrthoDB" id="341259at2759"/>
<dbReference type="Pfam" id="PF13857">
    <property type="entry name" value="Ank_5"/>
    <property type="match status" value="1"/>
</dbReference>
<feature type="non-terminal residue" evidence="4">
    <location>
        <position position="52"/>
    </location>
</feature>
<protein>
    <submittedName>
        <fullName evidence="4">Uncharacterized protein</fullName>
    </submittedName>
</protein>
<accession>A0A5C3Q9Q1</accession>
<dbReference type="Gene3D" id="1.25.40.20">
    <property type="entry name" value="Ankyrin repeat-containing domain"/>
    <property type="match status" value="1"/>
</dbReference>
<evidence type="ECO:0000256" key="1">
    <source>
        <dbReference type="ARBA" id="ARBA00022737"/>
    </source>
</evidence>
<dbReference type="EMBL" id="ML178913">
    <property type="protein sequence ID" value="TFK95183.1"/>
    <property type="molecule type" value="Genomic_DNA"/>
</dbReference>
<dbReference type="PROSITE" id="PS50297">
    <property type="entry name" value="ANK_REP_REGION"/>
    <property type="match status" value="1"/>
</dbReference>
<evidence type="ECO:0000313" key="4">
    <source>
        <dbReference type="EMBL" id="TFK95183.1"/>
    </source>
</evidence>
<feature type="non-terminal residue" evidence="4">
    <location>
        <position position="1"/>
    </location>
</feature>
<keyword evidence="5" id="KW-1185">Reference proteome</keyword>
<dbReference type="Proteomes" id="UP000305067">
    <property type="component" value="Unassembled WGS sequence"/>
</dbReference>
<feature type="repeat" description="ANK" evidence="3">
    <location>
        <begin position="14"/>
        <end position="46"/>
    </location>
</feature>
<dbReference type="InterPro" id="IPR002110">
    <property type="entry name" value="Ankyrin_rpt"/>
</dbReference>
<gene>
    <name evidence="4" type="ORF">BDV98DRAFT_468764</name>
</gene>
<keyword evidence="1" id="KW-0677">Repeat</keyword>
<evidence type="ECO:0000313" key="5">
    <source>
        <dbReference type="Proteomes" id="UP000305067"/>
    </source>
</evidence>
<reference evidence="4 5" key="1">
    <citation type="journal article" date="2019" name="Nat. Ecol. Evol.">
        <title>Megaphylogeny resolves global patterns of mushroom evolution.</title>
        <authorList>
            <person name="Varga T."/>
            <person name="Krizsan K."/>
            <person name="Foldi C."/>
            <person name="Dima B."/>
            <person name="Sanchez-Garcia M."/>
            <person name="Sanchez-Ramirez S."/>
            <person name="Szollosi G.J."/>
            <person name="Szarkandi J.G."/>
            <person name="Papp V."/>
            <person name="Albert L."/>
            <person name="Andreopoulos W."/>
            <person name="Angelini C."/>
            <person name="Antonin V."/>
            <person name="Barry K.W."/>
            <person name="Bougher N.L."/>
            <person name="Buchanan P."/>
            <person name="Buyck B."/>
            <person name="Bense V."/>
            <person name="Catcheside P."/>
            <person name="Chovatia M."/>
            <person name="Cooper J."/>
            <person name="Damon W."/>
            <person name="Desjardin D."/>
            <person name="Finy P."/>
            <person name="Geml J."/>
            <person name="Haridas S."/>
            <person name="Hughes K."/>
            <person name="Justo A."/>
            <person name="Karasinski D."/>
            <person name="Kautmanova I."/>
            <person name="Kiss B."/>
            <person name="Kocsube S."/>
            <person name="Kotiranta H."/>
            <person name="LaButti K.M."/>
            <person name="Lechner B.E."/>
            <person name="Liimatainen K."/>
            <person name="Lipzen A."/>
            <person name="Lukacs Z."/>
            <person name="Mihaltcheva S."/>
            <person name="Morgado L.N."/>
            <person name="Niskanen T."/>
            <person name="Noordeloos M.E."/>
            <person name="Ohm R.A."/>
            <person name="Ortiz-Santana B."/>
            <person name="Ovrebo C."/>
            <person name="Racz N."/>
            <person name="Riley R."/>
            <person name="Savchenko A."/>
            <person name="Shiryaev A."/>
            <person name="Soop K."/>
            <person name="Spirin V."/>
            <person name="Szebenyi C."/>
            <person name="Tomsovsky M."/>
            <person name="Tulloss R.E."/>
            <person name="Uehling J."/>
            <person name="Grigoriev I.V."/>
            <person name="Vagvolgyi C."/>
            <person name="Papp T."/>
            <person name="Martin F.M."/>
            <person name="Miettinen O."/>
            <person name="Hibbett D.S."/>
            <person name="Nagy L.G."/>
        </authorList>
    </citation>
    <scope>NUCLEOTIDE SEQUENCE [LARGE SCALE GENOMIC DNA]</scope>
    <source>
        <strain evidence="4 5">CBS 309.79</strain>
    </source>
</reference>
<dbReference type="InterPro" id="IPR036770">
    <property type="entry name" value="Ankyrin_rpt-contain_sf"/>
</dbReference>